<evidence type="ECO:0000313" key="2">
    <source>
        <dbReference type="EMBL" id="SDU84007.1"/>
    </source>
</evidence>
<dbReference type="InterPro" id="IPR029058">
    <property type="entry name" value="AB_hydrolase_fold"/>
</dbReference>
<dbReference type="EMBL" id="LT629797">
    <property type="protein sequence ID" value="SDU84007.1"/>
    <property type="molecule type" value="Genomic_DNA"/>
</dbReference>
<dbReference type="Gene3D" id="1.10.10.800">
    <property type="match status" value="1"/>
</dbReference>
<dbReference type="InterPro" id="IPR051411">
    <property type="entry name" value="Polyketide_trans_af380"/>
</dbReference>
<keyword evidence="3" id="KW-1185">Reference proteome</keyword>
<dbReference type="InterPro" id="IPR002925">
    <property type="entry name" value="Dienelactn_hydro"/>
</dbReference>
<dbReference type="AlphaFoldDB" id="A0A1H2LSQ6"/>
<dbReference type="Gene3D" id="3.40.50.1820">
    <property type="entry name" value="alpha/beta hydrolase"/>
    <property type="match status" value="1"/>
</dbReference>
<dbReference type="Proteomes" id="UP000198675">
    <property type="component" value="Chromosome I"/>
</dbReference>
<dbReference type="PANTHER" id="PTHR47751">
    <property type="entry name" value="SUPERFAMILY HYDROLASE, PUTATIVE (AFU_ORTHOLOGUE AFUA_2G16580)-RELATED"/>
    <property type="match status" value="1"/>
</dbReference>
<dbReference type="SUPFAM" id="SSF53474">
    <property type="entry name" value="alpha/beta-Hydrolases"/>
    <property type="match status" value="1"/>
</dbReference>
<dbReference type="GO" id="GO:0016787">
    <property type="term" value="F:hydrolase activity"/>
    <property type="evidence" value="ECO:0007669"/>
    <property type="project" value="InterPro"/>
</dbReference>
<sequence length="307" mass="33457">MKQAITFKNRQLEVAADLYLPADFDPQKRYAAIICAHPISSCKEQTSGLYASKLAELGYVALAFDASFQGASDGEPSYLEDPATRIEDFRCAVDHLVTLPYVDENRIGALGICGGGGYAASATMTERRIKALGTVVPANYGRLMREGDHSSDAALRTLDAIAQLRTAEARGAEPFITTYIPDSVEARLQAGITDIDIVQAVEYYRTPRGQHGHSPNRLLLSGCAPAVGFDAFHLAEQLLTQPLQVIVGSVPGGFGSYRDGFELFNRARSAHKHIRVVEGASHYDLYDQPDAVAQAIEQLQSFYRDNL</sequence>
<feature type="domain" description="Dienelactone hydrolase" evidence="1">
    <location>
        <begin position="28"/>
        <end position="131"/>
    </location>
</feature>
<organism evidence="2 3">
    <name type="scientific">Pseudomonas sihuiensis</name>
    <dbReference type="NCBI Taxonomy" id="1274359"/>
    <lineage>
        <taxon>Bacteria</taxon>
        <taxon>Pseudomonadati</taxon>
        <taxon>Pseudomonadota</taxon>
        <taxon>Gammaproteobacteria</taxon>
        <taxon>Pseudomonadales</taxon>
        <taxon>Pseudomonadaceae</taxon>
        <taxon>Pseudomonas</taxon>
    </lineage>
</organism>
<evidence type="ECO:0000259" key="1">
    <source>
        <dbReference type="Pfam" id="PF01738"/>
    </source>
</evidence>
<reference evidence="3" key="1">
    <citation type="submission" date="2016-10" db="EMBL/GenBank/DDBJ databases">
        <authorList>
            <person name="Varghese N."/>
            <person name="Submissions S."/>
        </authorList>
    </citation>
    <scope>NUCLEOTIDE SEQUENCE [LARGE SCALE GENOMIC DNA]</scope>
    <source>
        <strain evidence="3">KCTC 32246</strain>
    </source>
</reference>
<protein>
    <recommendedName>
        <fullName evidence="1">Dienelactone hydrolase domain-containing protein</fullName>
    </recommendedName>
</protein>
<dbReference type="Pfam" id="PF01738">
    <property type="entry name" value="DLH"/>
    <property type="match status" value="1"/>
</dbReference>
<gene>
    <name evidence="2" type="ORF">SAMN05216363_2149</name>
</gene>
<proteinExistence type="predicted"/>
<evidence type="ECO:0000313" key="3">
    <source>
        <dbReference type="Proteomes" id="UP000198675"/>
    </source>
</evidence>
<accession>A0A1H2LSQ6</accession>
<name>A0A1H2LSQ6_9PSED</name>
<dbReference type="RefSeq" id="WP_092376501.1">
    <property type="nucleotide sequence ID" value="NZ_LT629797.1"/>
</dbReference>
<dbReference type="PANTHER" id="PTHR47751:SF1">
    <property type="entry name" value="SUPERFAMILY HYDROLASE, PUTATIVE (AFU_ORTHOLOGUE AFUA_2G16580)-RELATED"/>
    <property type="match status" value="1"/>
</dbReference>